<dbReference type="InterPro" id="IPR011991">
    <property type="entry name" value="ArsR-like_HTH"/>
</dbReference>
<proteinExistence type="predicted"/>
<dbReference type="InterPro" id="IPR036388">
    <property type="entry name" value="WH-like_DNA-bd_sf"/>
</dbReference>
<keyword evidence="2" id="KW-0238">DNA-binding</keyword>
<dbReference type="GO" id="GO:0003700">
    <property type="term" value="F:DNA-binding transcription factor activity"/>
    <property type="evidence" value="ECO:0007669"/>
    <property type="project" value="InterPro"/>
</dbReference>
<keyword evidence="3" id="KW-0804">Transcription</keyword>
<dbReference type="SMART" id="SM00418">
    <property type="entry name" value="HTH_ARSR"/>
    <property type="match status" value="1"/>
</dbReference>
<dbReference type="AlphaFoldDB" id="A0AAD0VMR4"/>
<feature type="domain" description="HTH arsR-type" evidence="4">
    <location>
        <begin position="19"/>
        <end position="113"/>
    </location>
</feature>
<dbReference type="RefSeq" id="WP_115428669.1">
    <property type="nucleotide sequence ID" value="NZ_CP031367.1"/>
</dbReference>
<gene>
    <name evidence="5" type="ORF">ATR_1314</name>
    <name evidence="6" type="ORF">CRU87_08620</name>
</gene>
<evidence type="ECO:0000256" key="3">
    <source>
        <dbReference type="ARBA" id="ARBA00023163"/>
    </source>
</evidence>
<dbReference type="InterPro" id="IPR001845">
    <property type="entry name" value="HTH_ArsR_DNA-bd_dom"/>
</dbReference>
<evidence type="ECO:0000259" key="4">
    <source>
        <dbReference type="PROSITE" id="PS50987"/>
    </source>
</evidence>
<keyword evidence="8" id="KW-1185">Reference proteome</keyword>
<dbReference type="NCBIfam" id="NF033788">
    <property type="entry name" value="HTH_metalloreg"/>
    <property type="match status" value="1"/>
</dbReference>
<sequence length="114" mass="13225">MGKLCCNDRDKEEIIENLVDEEVLYYVAELFKAFADSTRIKIISLLKDQRLCVNSISDILNISQSAISHQLKILKNAKIVKSRREGKWIFYSLDDLHIQKIFDMGLEHIVEGKK</sequence>
<dbReference type="InterPro" id="IPR051011">
    <property type="entry name" value="Metal_resp_trans_reg"/>
</dbReference>
<dbReference type="KEGG" id="atp:ATR_1314"/>
<dbReference type="Proteomes" id="UP000289132">
    <property type="component" value="Unassembled WGS sequence"/>
</dbReference>
<evidence type="ECO:0000256" key="1">
    <source>
        <dbReference type="ARBA" id="ARBA00023015"/>
    </source>
</evidence>
<accession>A0AAD0VMR4</accession>
<dbReference type="EMBL" id="CP031367">
    <property type="protein sequence ID" value="AXK49171.1"/>
    <property type="molecule type" value="Genomic_DNA"/>
</dbReference>
<dbReference type="PRINTS" id="PR00778">
    <property type="entry name" value="HTHARSR"/>
</dbReference>
<dbReference type="EMBL" id="PDKD01000018">
    <property type="protein sequence ID" value="RXJ89802.1"/>
    <property type="molecule type" value="Genomic_DNA"/>
</dbReference>
<keyword evidence="1" id="KW-0805">Transcription regulation</keyword>
<dbReference type="PANTHER" id="PTHR43132:SF6">
    <property type="entry name" value="HTH-TYPE TRANSCRIPTIONAL REPRESSOR CZRA"/>
    <property type="match status" value="1"/>
</dbReference>
<protein>
    <submittedName>
        <fullName evidence="5 6">Transcriptional regulator</fullName>
    </submittedName>
</protein>
<evidence type="ECO:0000256" key="2">
    <source>
        <dbReference type="ARBA" id="ARBA00023125"/>
    </source>
</evidence>
<evidence type="ECO:0000313" key="5">
    <source>
        <dbReference type="EMBL" id="AXK49171.1"/>
    </source>
</evidence>
<dbReference type="PROSITE" id="PS50987">
    <property type="entry name" value="HTH_ARSR_2"/>
    <property type="match status" value="1"/>
</dbReference>
<reference evidence="6 8" key="1">
    <citation type="submission" date="2017-10" db="EMBL/GenBank/DDBJ databases">
        <title>Genomics of the genus Arcobacter.</title>
        <authorList>
            <person name="Perez-Cataluna A."/>
            <person name="Figueras M.J."/>
        </authorList>
    </citation>
    <scope>NUCLEOTIDE SEQUENCE [LARGE SCALE GENOMIC DNA]</scope>
    <source>
        <strain evidence="6 8">LMG 25534</strain>
    </source>
</reference>
<dbReference type="Pfam" id="PF01022">
    <property type="entry name" value="HTH_5"/>
    <property type="match status" value="1"/>
</dbReference>
<evidence type="ECO:0000313" key="8">
    <source>
        <dbReference type="Proteomes" id="UP000289132"/>
    </source>
</evidence>
<dbReference type="Proteomes" id="UP000254504">
    <property type="component" value="Chromosome"/>
</dbReference>
<dbReference type="SUPFAM" id="SSF46785">
    <property type="entry name" value="Winged helix' DNA-binding domain"/>
    <property type="match status" value="1"/>
</dbReference>
<dbReference type="Gene3D" id="1.10.10.10">
    <property type="entry name" value="Winged helix-like DNA-binding domain superfamily/Winged helix DNA-binding domain"/>
    <property type="match status" value="1"/>
</dbReference>
<reference evidence="5 7" key="2">
    <citation type="submission" date="2018-07" db="EMBL/GenBank/DDBJ databases">
        <title>Complete genome of the Arcobacter trophiarum type strain LMG 25534.</title>
        <authorList>
            <person name="Miller W.G."/>
            <person name="Yee E."/>
        </authorList>
    </citation>
    <scope>NUCLEOTIDE SEQUENCE [LARGE SCALE GENOMIC DNA]</scope>
    <source>
        <strain evidence="5 7">LMG 25534</strain>
    </source>
</reference>
<dbReference type="PANTHER" id="PTHR43132">
    <property type="entry name" value="ARSENICAL RESISTANCE OPERON REPRESSOR ARSR-RELATED"/>
    <property type="match status" value="1"/>
</dbReference>
<organism evidence="5 7">
    <name type="scientific">Aliarcobacter trophiarum LMG 25534</name>
    <dbReference type="NCBI Taxonomy" id="1032241"/>
    <lineage>
        <taxon>Bacteria</taxon>
        <taxon>Pseudomonadati</taxon>
        <taxon>Campylobacterota</taxon>
        <taxon>Epsilonproteobacteria</taxon>
        <taxon>Campylobacterales</taxon>
        <taxon>Arcobacteraceae</taxon>
        <taxon>Aliarcobacter</taxon>
    </lineage>
</organism>
<evidence type="ECO:0000313" key="6">
    <source>
        <dbReference type="EMBL" id="RXJ89802.1"/>
    </source>
</evidence>
<dbReference type="CDD" id="cd00090">
    <property type="entry name" value="HTH_ARSR"/>
    <property type="match status" value="1"/>
</dbReference>
<evidence type="ECO:0000313" key="7">
    <source>
        <dbReference type="Proteomes" id="UP000254504"/>
    </source>
</evidence>
<name>A0AAD0VMR4_9BACT</name>
<dbReference type="GO" id="GO:0003677">
    <property type="term" value="F:DNA binding"/>
    <property type="evidence" value="ECO:0007669"/>
    <property type="project" value="UniProtKB-KW"/>
</dbReference>
<dbReference type="InterPro" id="IPR036390">
    <property type="entry name" value="WH_DNA-bd_sf"/>
</dbReference>